<evidence type="ECO:0000256" key="3">
    <source>
        <dbReference type="ARBA" id="ARBA00022475"/>
    </source>
</evidence>
<reference evidence="11 12" key="1">
    <citation type="journal article" date="2019" name="Microbiol. Resour. Announc.">
        <title>Complete Genome Sequence of Halomonas sulfidaeris Strain Esulfide1 Isolated from a Metal Sulfide Rock at a Depth of 2,200 Meters, Obtained Using Nanopore Sequencing.</title>
        <authorList>
            <person name="Saito M."/>
            <person name="Nishigata A."/>
            <person name="Galipon J."/>
            <person name="Arakawa K."/>
        </authorList>
    </citation>
    <scope>NUCLEOTIDE SEQUENCE [LARGE SCALE GENOMIC DNA]</scope>
    <source>
        <strain evidence="11 12">ATCC BAA-803</strain>
    </source>
</reference>
<feature type="transmembrane region" description="Helical" evidence="9">
    <location>
        <begin position="31"/>
        <end position="55"/>
    </location>
</feature>
<keyword evidence="7 9" id="KW-0472">Membrane</keyword>
<protein>
    <recommendedName>
        <fullName evidence="9">TRAP transporter small permease protein</fullName>
    </recommendedName>
</protein>
<proteinExistence type="inferred from homology"/>
<dbReference type="Proteomes" id="UP000320231">
    <property type="component" value="Chromosome"/>
</dbReference>
<name>A0A455UE84_9GAMM</name>
<keyword evidence="5 9" id="KW-0812">Transmembrane</keyword>
<keyword evidence="2 9" id="KW-0813">Transport</keyword>
<evidence type="ECO:0000256" key="9">
    <source>
        <dbReference type="RuleBase" id="RU369079"/>
    </source>
</evidence>
<evidence type="ECO:0000256" key="8">
    <source>
        <dbReference type="ARBA" id="ARBA00038436"/>
    </source>
</evidence>
<dbReference type="GO" id="GO:0005886">
    <property type="term" value="C:plasma membrane"/>
    <property type="evidence" value="ECO:0007669"/>
    <property type="project" value="UniProtKB-SubCell"/>
</dbReference>
<evidence type="ECO:0000256" key="6">
    <source>
        <dbReference type="ARBA" id="ARBA00022989"/>
    </source>
</evidence>
<dbReference type="GO" id="GO:0022857">
    <property type="term" value="F:transmembrane transporter activity"/>
    <property type="evidence" value="ECO:0007669"/>
    <property type="project" value="UniProtKB-UniRule"/>
</dbReference>
<dbReference type="InterPro" id="IPR055348">
    <property type="entry name" value="DctQ"/>
</dbReference>
<keyword evidence="3" id="KW-1003">Cell membrane</keyword>
<evidence type="ECO:0000256" key="2">
    <source>
        <dbReference type="ARBA" id="ARBA00022448"/>
    </source>
</evidence>
<evidence type="ECO:0000259" key="10">
    <source>
        <dbReference type="Pfam" id="PF04290"/>
    </source>
</evidence>
<gene>
    <name evidence="11" type="ORF">HSBAA_58060</name>
</gene>
<dbReference type="KEGG" id="hsr:HSBAA_58060"/>
<feature type="transmembrane region" description="Helical" evidence="9">
    <location>
        <begin position="146"/>
        <end position="166"/>
    </location>
</feature>
<evidence type="ECO:0000313" key="12">
    <source>
        <dbReference type="Proteomes" id="UP000320231"/>
    </source>
</evidence>
<organism evidence="11 12">
    <name type="scientific">Vreelandella sulfidaeris</name>
    <dbReference type="NCBI Taxonomy" id="115553"/>
    <lineage>
        <taxon>Bacteria</taxon>
        <taxon>Pseudomonadati</taxon>
        <taxon>Pseudomonadota</taxon>
        <taxon>Gammaproteobacteria</taxon>
        <taxon>Oceanospirillales</taxon>
        <taxon>Halomonadaceae</taxon>
        <taxon>Vreelandella</taxon>
    </lineage>
</organism>
<feature type="domain" description="Tripartite ATP-independent periplasmic transporters DctQ component" evidence="10">
    <location>
        <begin position="42"/>
        <end position="171"/>
    </location>
</feature>
<evidence type="ECO:0000256" key="5">
    <source>
        <dbReference type="ARBA" id="ARBA00022692"/>
    </source>
</evidence>
<sequence length="242" mass="26742">MAPATTHTTLARGGIIGGYIRVMDMLSRLSAYLACAMFIAGVLVICQMVFIRYLLGMSTSWQTEFTIFSVTAAMLMGSPYVLMTGGHVAITIVPDALGGITRTIMRLIASLFGLGFCAALAYASWIYVFEALHGEWTTGSVWNPPLWPALLPMAVGATLLSLQYVAEILRGRAEHGSHYLRHYCRHRVDCTHGHWHLSRLHWAVFHCWRCSMIAAFPSSPTSVKPFLTALRSLALSLSRCLF</sequence>
<comment type="function">
    <text evidence="9">Part of the tripartite ATP-independent periplasmic (TRAP) transport system.</text>
</comment>
<comment type="similarity">
    <text evidence="8 9">Belongs to the TRAP transporter small permease family.</text>
</comment>
<comment type="subcellular location">
    <subcellularLocation>
        <location evidence="1 9">Cell inner membrane</location>
        <topology evidence="1 9">Multi-pass membrane protein</topology>
    </subcellularLocation>
</comment>
<evidence type="ECO:0000256" key="7">
    <source>
        <dbReference type="ARBA" id="ARBA00023136"/>
    </source>
</evidence>
<keyword evidence="6 9" id="KW-1133">Transmembrane helix</keyword>
<dbReference type="EMBL" id="AP019514">
    <property type="protein sequence ID" value="BBI64500.1"/>
    <property type="molecule type" value="Genomic_DNA"/>
</dbReference>
<dbReference type="Pfam" id="PF04290">
    <property type="entry name" value="DctQ"/>
    <property type="match status" value="1"/>
</dbReference>
<accession>A0A455UE84</accession>
<dbReference type="PANTHER" id="PTHR35011">
    <property type="entry name" value="2,3-DIKETO-L-GULONATE TRAP TRANSPORTER SMALL PERMEASE PROTEIN YIAM"/>
    <property type="match status" value="1"/>
</dbReference>
<feature type="transmembrane region" description="Helical" evidence="9">
    <location>
        <begin position="67"/>
        <end position="92"/>
    </location>
</feature>
<keyword evidence="4 9" id="KW-0997">Cell inner membrane</keyword>
<dbReference type="AlphaFoldDB" id="A0A455UE84"/>
<evidence type="ECO:0000256" key="4">
    <source>
        <dbReference type="ARBA" id="ARBA00022519"/>
    </source>
</evidence>
<evidence type="ECO:0000313" key="11">
    <source>
        <dbReference type="EMBL" id="BBI64500.1"/>
    </source>
</evidence>
<dbReference type="InterPro" id="IPR007387">
    <property type="entry name" value="TRAP_DctQ"/>
</dbReference>
<evidence type="ECO:0000256" key="1">
    <source>
        <dbReference type="ARBA" id="ARBA00004429"/>
    </source>
</evidence>
<comment type="subunit">
    <text evidence="9">The complex comprises the extracytoplasmic solute receptor protein and the two transmembrane proteins.</text>
</comment>
<feature type="transmembrane region" description="Helical" evidence="9">
    <location>
        <begin position="104"/>
        <end position="126"/>
    </location>
</feature>